<dbReference type="InterPro" id="IPR050657">
    <property type="entry name" value="Ankyrin_repeat_domain"/>
</dbReference>
<feature type="compositionally biased region" description="Basic residues" evidence="2">
    <location>
        <begin position="515"/>
        <end position="524"/>
    </location>
</feature>
<evidence type="ECO:0000313" key="4">
    <source>
        <dbReference type="Proteomes" id="UP000694386"/>
    </source>
</evidence>
<protein>
    <submittedName>
        <fullName evidence="3">RIKEN cDNA 4932414N04 gene</fullName>
    </submittedName>
</protein>
<reference evidence="3" key="2">
    <citation type="submission" date="2025-09" db="UniProtKB">
        <authorList>
            <consortium name="Ensembl"/>
        </authorList>
    </citation>
    <scope>IDENTIFICATION</scope>
</reference>
<organism evidence="3 4">
    <name type="scientific">Cricetulus griseus</name>
    <name type="common">Chinese hamster</name>
    <name type="synonym">Cricetulus barabensis griseus</name>
    <dbReference type="NCBI Taxonomy" id="10029"/>
    <lineage>
        <taxon>Eukaryota</taxon>
        <taxon>Metazoa</taxon>
        <taxon>Chordata</taxon>
        <taxon>Craniata</taxon>
        <taxon>Vertebrata</taxon>
        <taxon>Euteleostomi</taxon>
        <taxon>Mammalia</taxon>
        <taxon>Eutheria</taxon>
        <taxon>Euarchontoglires</taxon>
        <taxon>Glires</taxon>
        <taxon>Rodentia</taxon>
        <taxon>Myomorpha</taxon>
        <taxon>Muroidea</taxon>
        <taxon>Cricetidae</taxon>
        <taxon>Cricetinae</taxon>
        <taxon>Cricetulus</taxon>
    </lineage>
</organism>
<evidence type="ECO:0000313" key="3">
    <source>
        <dbReference type="Ensembl" id="ENSCGRP00001015308.1"/>
    </source>
</evidence>
<dbReference type="PANTHER" id="PTHR24147">
    <property type="entry name" value="ANKYRIN REPEAT DOMAIN 36-RELATED"/>
    <property type="match status" value="1"/>
</dbReference>
<name>A0A8C2M956_CRIGR</name>
<accession>A0A8C2M956</accession>
<dbReference type="Proteomes" id="UP000694386">
    <property type="component" value="Unplaced"/>
</dbReference>
<feature type="region of interest" description="Disordered" evidence="2">
    <location>
        <begin position="482"/>
        <end position="530"/>
    </location>
</feature>
<sequence length="759" mass="88629">MNEKICDEKNKAVEHLDAIDDHQLSQSASEDDILPDYDNILMIVDQLQMNYKDSGRLLEIQDAVHSYKMILEHKQSHSELLTEKSKKMKIGASEMLKKPRETEKAKSQLRCKNEEQQLELIGVGLAGKQEEQQRNAHYLHEEIKKQLTEKEEQHKKEKQQLEMCLKAQDTELRHLRNHMKKLQEARDQETQAEESDRMMKEHLQKVEQEIFKLEETVKKQAETIEQLEKKLSKDKSLVRFHNLMQTGQEFVNNFREMYTTSVMRQLEFRIQSLESKISEMKMETYNDVLALENCNELHQSHKLRETEDQLKEVTTQFRMVTQHNMSLLNVLASECPCCLGNLFTQENMVTPNMLTPTSRPQSSKQYRTANLDVSADNNEDFNKEPIKLVLCPRPELDHTKKKSMESAKEKTLSKKCFKRTKTTECENGKHSFSEVSNTRQFEMESPIDLPRHERTAEDEETVDSTLENHDASFISLQESRFTNLQSEHSEKTTHQGSYKAESKKCKDPYLERVKMTKRSSRKQLRSKDRQEEAMRKIFKKMEPYSSAPNMSTTSPAPGFAVELLNNGWEHSSFVGREPLIQSSRPQPFAESLASFLNREREENQQTFDDRRGNHKASYMRPQEPKITNLKPKHPEELAHQTSHKAEPNQYEELYLEMIEMTKSLSHEQLKSKDRQDEAMRKNFEKTELYRSAPNTYMTSPVQGVAAGHPHSSQEHGGNFIQGEPFVTGSSPWHFVESLDNYLCRVSYAIHFDYGFRHLL</sequence>
<evidence type="ECO:0000256" key="2">
    <source>
        <dbReference type="SAM" id="MobiDB-lite"/>
    </source>
</evidence>
<feature type="coiled-coil region" evidence="1">
    <location>
        <begin position="140"/>
        <end position="237"/>
    </location>
</feature>
<keyword evidence="1" id="KW-0175">Coiled coil</keyword>
<reference evidence="3" key="1">
    <citation type="submission" date="2025-08" db="UniProtKB">
        <authorList>
            <consortium name="Ensembl"/>
        </authorList>
    </citation>
    <scope>IDENTIFICATION</scope>
</reference>
<dbReference type="Ensembl" id="ENSCGRT00001019549.1">
    <property type="protein sequence ID" value="ENSCGRP00001015308.1"/>
    <property type="gene ID" value="ENSCGRG00001015938.1"/>
</dbReference>
<proteinExistence type="predicted"/>
<dbReference type="PANTHER" id="PTHR24147:SF74">
    <property type="entry name" value="RIKEN CDNA 4932414N04 GENE"/>
    <property type="match status" value="1"/>
</dbReference>
<evidence type="ECO:0000256" key="1">
    <source>
        <dbReference type="SAM" id="Coils"/>
    </source>
</evidence>
<feature type="compositionally biased region" description="Basic and acidic residues" evidence="2">
    <location>
        <begin position="500"/>
        <end position="514"/>
    </location>
</feature>
<dbReference type="AlphaFoldDB" id="A0A8C2M956"/>